<organism evidence="7">
    <name type="scientific">marine sediment metagenome</name>
    <dbReference type="NCBI Taxonomy" id="412755"/>
    <lineage>
        <taxon>unclassified sequences</taxon>
        <taxon>metagenomes</taxon>
        <taxon>ecological metagenomes</taxon>
    </lineage>
</organism>
<evidence type="ECO:0000313" key="7">
    <source>
        <dbReference type="EMBL" id="KKN06001.1"/>
    </source>
</evidence>
<keyword evidence="3" id="KW-0378">Hydrolase</keyword>
<evidence type="ECO:0000256" key="1">
    <source>
        <dbReference type="ARBA" id="ARBA00022670"/>
    </source>
</evidence>
<evidence type="ECO:0000256" key="4">
    <source>
        <dbReference type="ARBA" id="ARBA00022833"/>
    </source>
</evidence>
<keyword evidence="5" id="KW-0482">Metalloprotease</keyword>
<evidence type="ECO:0000256" key="3">
    <source>
        <dbReference type="ARBA" id="ARBA00022801"/>
    </source>
</evidence>
<name>A0A0F9PY88_9ZZZZ</name>
<dbReference type="GO" id="GO:0046872">
    <property type="term" value="F:metal ion binding"/>
    <property type="evidence" value="ECO:0007669"/>
    <property type="project" value="UniProtKB-KW"/>
</dbReference>
<dbReference type="EMBL" id="LAZR01004737">
    <property type="protein sequence ID" value="KKN06001.1"/>
    <property type="molecule type" value="Genomic_DNA"/>
</dbReference>
<dbReference type="GO" id="GO:0006508">
    <property type="term" value="P:proteolysis"/>
    <property type="evidence" value="ECO:0007669"/>
    <property type="project" value="UniProtKB-KW"/>
</dbReference>
<protein>
    <recommendedName>
        <fullName evidence="6">JAB domain-containing protein</fullName>
    </recommendedName>
</protein>
<gene>
    <name evidence="7" type="ORF">LCGC14_1081710</name>
</gene>
<dbReference type="GO" id="GO:0008237">
    <property type="term" value="F:metallopeptidase activity"/>
    <property type="evidence" value="ECO:0007669"/>
    <property type="project" value="UniProtKB-KW"/>
</dbReference>
<sequence length="156" mass="17593">MLTLVLPPEQQDLLLRALRKAGPREIGGVLMGEHAGPSLFIVRKMTVHRRGSYASFVRRIEDALGSLRSFFLETGHDHERFNYIGEWHSHPSFEPYPSRRDNLSMLQIVQDEAVGANFAVLLISKLGLSGELICTAHTYLPDGVRVLSSVDTPRRW</sequence>
<comment type="caution">
    <text evidence="7">The sequence shown here is derived from an EMBL/GenBank/DDBJ whole genome shotgun (WGS) entry which is preliminary data.</text>
</comment>
<proteinExistence type="predicted"/>
<dbReference type="Pfam" id="PF14464">
    <property type="entry name" value="Prok-JAB"/>
    <property type="match status" value="1"/>
</dbReference>
<dbReference type="AlphaFoldDB" id="A0A0F9PY88"/>
<dbReference type="Gene3D" id="3.40.140.10">
    <property type="entry name" value="Cytidine Deaminase, domain 2"/>
    <property type="match status" value="1"/>
</dbReference>
<evidence type="ECO:0000256" key="5">
    <source>
        <dbReference type="ARBA" id="ARBA00023049"/>
    </source>
</evidence>
<keyword evidence="4" id="KW-0862">Zinc</keyword>
<keyword evidence="1" id="KW-0645">Protease</keyword>
<evidence type="ECO:0000256" key="2">
    <source>
        <dbReference type="ARBA" id="ARBA00022723"/>
    </source>
</evidence>
<keyword evidence="2" id="KW-0479">Metal-binding</keyword>
<evidence type="ECO:0000259" key="6">
    <source>
        <dbReference type="Pfam" id="PF14464"/>
    </source>
</evidence>
<accession>A0A0F9PY88</accession>
<feature type="domain" description="JAB" evidence="6">
    <location>
        <begin position="11"/>
        <end position="122"/>
    </location>
</feature>
<dbReference type="InterPro" id="IPR028090">
    <property type="entry name" value="JAB_dom_prok"/>
</dbReference>
<reference evidence="7" key="1">
    <citation type="journal article" date="2015" name="Nature">
        <title>Complex archaea that bridge the gap between prokaryotes and eukaryotes.</title>
        <authorList>
            <person name="Spang A."/>
            <person name="Saw J.H."/>
            <person name="Jorgensen S.L."/>
            <person name="Zaremba-Niedzwiedzka K."/>
            <person name="Martijn J."/>
            <person name="Lind A.E."/>
            <person name="van Eijk R."/>
            <person name="Schleper C."/>
            <person name="Guy L."/>
            <person name="Ettema T.J."/>
        </authorList>
    </citation>
    <scope>NUCLEOTIDE SEQUENCE</scope>
</reference>
<dbReference type="SUPFAM" id="SSF102712">
    <property type="entry name" value="JAB1/MPN domain"/>
    <property type="match status" value="1"/>
</dbReference>